<keyword evidence="1" id="KW-1133">Transmembrane helix</keyword>
<accession>A0A371IL06</accession>
<keyword evidence="3" id="KW-1185">Reference proteome</keyword>
<proteinExistence type="predicted"/>
<feature type="transmembrane region" description="Helical" evidence="1">
    <location>
        <begin position="79"/>
        <end position="95"/>
    </location>
</feature>
<evidence type="ECO:0000313" key="3">
    <source>
        <dbReference type="Proteomes" id="UP000093352"/>
    </source>
</evidence>
<name>A0A371IL06_9FIRM</name>
<comment type="caution">
    <text evidence="2">The sequence shown here is derived from an EMBL/GenBank/DDBJ whole genome shotgun (WGS) entry which is preliminary data.</text>
</comment>
<dbReference type="EMBL" id="MBEW02000011">
    <property type="protein sequence ID" value="RDY21165.1"/>
    <property type="molecule type" value="Genomic_DNA"/>
</dbReference>
<dbReference type="AlphaFoldDB" id="A0A371IL06"/>
<dbReference type="STRING" id="1871336.BBG48_04825"/>
<gene>
    <name evidence="2" type="ORF">BBG48_006480</name>
</gene>
<feature type="transmembrane region" description="Helical" evidence="1">
    <location>
        <begin position="56"/>
        <end position="73"/>
    </location>
</feature>
<feature type="transmembrane region" description="Helical" evidence="1">
    <location>
        <begin position="12"/>
        <end position="44"/>
    </location>
</feature>
<sequence>MNTSNKYKLLSIILIIILAVLLYIDNITLICVYSILVISTFLIIKKQGKMPNYKYSSIYFFGTILCTISGTRYSDTRNIYWLICFLLLAILIVLTQKEKN</sequence>
<reference evidence="2 3" key="1">
    <citation type="journal article" date="2016" name="Genome Announc.">
        <title>Draft Genome Sequence of Criibacterium bergeronii gen. nov., sp. nov., Strain CCRI-22567T, Isolated from a Vaginal Sample from a Woman with Bacterial Vaginosis.</title>
        <authorList>
            <person name="Maheux A.F."/>
            <person name="Berube E."/>
            <person name="Boudreau D.K."/>
            <person name="Raymond F."/>
            <person name="Corbeil J."/>
            <person name="Roy P.H."/>
            <person name="Boissinot M."/>
            <person name="Omar R.F."/>
        </authorList>
    </citation>
    <scope>NUCLEOTIDE SEQUENCE [LARGE SCALE GENOMIC DNA]</scope>
    <source>
        <strain evidence="2 3">CCRI-22567</strain>
    </source>
</reference>
<protein>
    <submittedName>
        <fullName evidence="2">Uncharacterized protein</fullName>
    </submittedName>
</protein>
<evidence type="ECO:0000256" key="1">
    <source>
        <dbReference type="SAM" id="Phobius"/>
    </source>
</evidence>
<keyword evidence="1" id="KW-0472">Membrane</keyword>
<evidence type="ECO:0000313" key="2">
    <source>
        <dbReference type="EMBL" id="RDY21165.1"/>
    </source>
</evidence>
<organism evidence="2 3">
    <name type="scientific">Criibacterium bergeronii</name>
    <dbReference type="NCBI Taxonomy" id="1871336"/>
    <lineage>
        <taxon>Bacteria</taxon>
        <taxon>Bacillati</taxon>
        <taxon>Bacillota</taxon>
        <taxon>Clostridia</taxon>
        <taxon>Peptostreptococcales</taxon>
        <taxon>Filifactoraceae</taxon>
        <taxon>Criibacterium</taxon>
    </lineage>
</organism>
<dbReference type="Proteomes" id="UP000093352">
    <property type="component" value="Unassembled WGS sequence"/>
</dbReference>
<keyword evidence="1" id="KW-0812">Transmembrane</keyword>